<feature type="domain" description="MIF4G-like type 2" evidence="3">
    <location>
        <begin position="583"/>
        <end position="877"/>
    </location>
</feature>
<feature type="compositionally biased region" description="Gly residues" evidence="1">
    <location>
        <begin position="17"/>
        <end position="35"/>
    </location>
</feature>
<dbReference type="Pfam" id="PF09088">
    <property type="entry name" value="MIF4G_like"/>
    <property type="match status" value="1"/>
</dbReference>
<accession>A0A0F7SP02</accession>
<dbReference type="InterPro" id="IPR015174">
    <property type="entry name" value="MIF4G-like_typ-2"/>
</dbReference>
<dbReference type="Pfam" id="PF09090">
    <property type="entry name" value="MIF4G_like_2"/>
    <property type="match status" value="1"/>
</dbReference>
<dbReference type="GO" id="GO:0003729">
    <property type="term" value="F:mRNA binding"/>
    <property type="evidence" value="ECO:0007669"/>
    <property type="project" value="TreeGrafter"/>
</dbReference>
<dbReference type="PANTHER" id="PTHR12412">
    <property type="entry name" value="CAP BINDING PROTEIN"/>
    <property type="match status" value="1"/>
</dbReference>
<dbReference type="Gene3D" id="1.25.40.180">
    <property type="match status" value="3"/>
</dbReference>
<organism evidence="4">
    <name type="scientific">Phaffia rhodozyma</name>
    <name type="common">Yeast</name>
    <name type="synonym">Xanthophyllomyces dendrorhous</name>
    <dbReference type="NCBI Taxonomy" id="264483"/>
    <lineage>
        <taxon>Eukaryota</taxon>
        <taxon>Fungi</taxon>
        <taxon>Dikarya</taxon>
        <taxon>Basidiomycota</taxon>
        <taxon>Agaricomycotina</taxon>
        <taxon>Tremellomycetes</taxon>
        <taxon>Cystofilobasidiales</taxon>
        <taxon>Mrakiaceae</taxon>
        <taxon>Phaffia</taxon>
    </lineage>
</organism>
<feature type="region of interest" description="Disordered" evidence="1">
    <location>
        <begin position="1"/>
        <end position="61"/>
    </location>
</feature>
<evidence type="ECO:0000259" key="3">
    <source>
        <dbReference type="Pfam" id="PF09090"/>
    </source>
</evidence>
<feature type="compositionally biased region" description="Polar residues" evidence="1">
    <location>
        <begin position="1"/>
        <end position="14"/>
    </location>
</feature>
<dbReference type="EMBL" id="LN483345">
    <property type="protein sequence ID" value="CDZ98737.1"/>
    <property type="molecule type" value="Genomic_DNA"/>
</dbReference>
<proteinExistence type="predicted"/>
<dbReference type="GO" id="GO:0000339">
    <property type="term" value="F:RNA cap binding"/>
    <property type="evidence" value="ECO:0007669"/>
    <property type="project" value="InterPro"/>
</dbReference>
<dbReference type="InterPro" id="IPR027159">
    <property type="entry name" value="CBP80"/>
</dbReference>
<feature type="domain" description="MIF4G-like type 1" evidence="2">
    <location>
        <begin position="372"/>
        <end position="564"/>
    </location>
</feature>
<dbReference type="GO" id="GO:0005846">
    <property type="term" value="C:nuclear cap binding complex"/>
    <property type="evidence" value="ECO:0007669"/>
    <property type="project" value="InterPro"/>
</dbReference>
<evidence type="ECO:0000259" key="2">
    <source>
        <dbReference type="Pfam" id="PF09088"/>
    </source>
</evidence>
<dbReference type="PANTHER" id="PTHR12412:SF2">
    <property type="entry name" value="NUCLEAR CAP-BINDING PROTEIN SUBUNIT 1"/>
    <property type="match status" value="1"/>
</dbReference>
<feature type="region of interest" description="Disordered" evidence="1">
    <location>
        <begin position="766"/>
        <end position="788"/>
    </location>
</feature>
<sequence length="924" mass="101975">MSWQESPSSSWQTAGGNSRGGNWQRGGGAAGGGYRGPRRQPYEGHQGPRPRDAQPPPESSSEKILKQILNVGGADDFDPLHDLPRLVNMIERQFPSTTEAVLEGFRAGIVEQPFKIAIYATLISLLAACPVEIEGGHSEARDEAEKPVASSGPSIGKIILEDLVKTFRSDVDGRRWRETRLMIHLFANLAVSGDVTPVSFLALLQSFLAVVDELGVSPARAERVIIAVGEGIIKGGAVLNEIDPEGVSAMLAAIEVYVMTRQTRKDLVSPFGARVLDGEDAKDIPEEVDILTHLNKALGELRAENFVLPRFLPRPHALFPDRATDPQGPYSLPLVMVPPELVDVGDTPGSSEKKLEGWATCELEIFEPELVPSPSTPPGWILRQLVHDIINIYEINRKDCARILLELPNWLNSGTFKPPPNVTVALPSDPDAPVPTWSLESLLASSVISMIIALPSPPHQTLYYTSLIVELCKFSPGTMAPPVGKTGRKFYASLDAGMDVECTRRFADWLAVHLSNFGFQWLWKDWVPDLTSPHLHPKLSFIRRVVELEIRLSYHERIKGTLPEAMRDFTAGVIAEDSEAFCYEYEKEDHEHHNTAATLQSMFRSKTPPETVIANLSGFPLQPSAGPLTSLTRSIAVQTLLFIGARSFSHFLNATERYLPVLRAISITSVEKAELLQNVGSFWRESGQMRLIITDKLMQYGIIGGEDVVRWVFGVDEAQGARKDGEEWMSGQKWDLLRMAIDKVNGRVVGVRRKIVLLEEEEEERSGGRRARAMDATMEDETGESARPEVKKTNGMISALAALSSLQQTQKAVLVSAVQSFIRSLLPETGAGEEKQGLAGLLSKGGFNGRDSWTEEDWTVWSQWGWWREFCRLYVHHLRTYTSTINTVVFSTLTTALVEGSGEDKAAKLVKGIWEGVLEVAGTA</sequence>
<dbReference type="GO" id="GO:0005634">
    <property type="term" value="C:nucleus"/>
    <property type="evidence" value="ECO:0007669"/>
    <property type="project" value="TreeGrafter"/>
</dbReference>
<evidence type="ECO:0000256" key="1">
    <source>
        <dbReference type="SAM" id="MobiDB-lite"/>
    </source>
</evidence>
<dbReference type="AlphaFoldDB" id="A0A0F7SP02"/>
<protein>
    <submittedName>
        <fullName evidence="4">Nuclear cap-binding complex, subunit NCBP1/CBP80</fullName>
    </submittedName>
</protein>
<reference evidence="4" key="1">
    <citation type="submission" date="2014-08" db="EMBL/GenBank/DDBJ databases">
        <authorList>
            <person name="Sharma Rahul"/>
            <person name="Thines Marco"/>
        </authorList>
    </citation>
    <scope>NUCLEOTIDE SEQUENCE</scope>
</reference>
<dbReference type="GO" id="GO:0006406">
    <property type="term" value="P:mRNA export from nucleus"/>
    <property type="evidence" value="ECO:0007669"/>
    <property type="project" value="InterPro"/>
</dbReference>
<dbReference type="InterPro" id="IPR015172">
    <property type="entry name" value="MIF4G-like_typ-1"/>
</dbReference>
<evidence type="ECO:0000313" key="4">
    <source>
        <dbReference type="EMBL" id="CDZ98737.1"/>
    </source>
</evidence>
<dbReference type="SUPFAM" id="SSF48371">
    <property type="entry name" value="ARM repeat"/>
    <property type="match status" value="3"/>
</dbReference>
<dbReference type="InterPro" id="IPR016024">
    <property type="entry name" value="ARM-type_fold"/>
</dbReference>
<name>A0A0F7SP02_PHARH</name>
<dbReference type="GO" id="GO:0000184">
    <property type="term" value="P:nuclear-transcribed mRNA catabolic process, nonsense-mediated decay"/>
    <property type="evidence" value="ECO:0007669"/>
    <property type="project" value="TreeGrafter"/>
</dbReference>